<comment type="similarity">
    <text evidence="2">Belongs to the transcriptional coactivator PC4 family.</text>
</comment>
<gene>
    <name evidence="9" type="ORF">E8E12_001229</name>
</gene>
<dbReference type="OrthoDB" id="46529at2759"/>
<comment type="caution">
    <text evidence="9">The sequence shown here is derived from an EMBL/GenBank/DDBJ whole genome shotgun (WGS) entry which is preliminary data.</text>
</comment>
<dbReference type="Gene3D" id="2.30.31.10">
    <property type="entry name" value="Transcriptional Coactivator Pc4, Chain A"/>
    <property type="match status" value="1"/>
</dbReference>
<dbReference type="GO" id="GO:0060261">
    <property type="term" value="P:positive regulation of transcription initiation by RNA polymerase II"/>
    <property type="evidence" value="ECO:0007669"/>
    <property type="project" value="InterPro"/>
</dbReference>
<dbReference type="InterPro" id="IPR009044">
    <property type="entry name" value="ssDNA-bd_transcriptional_reg"/>
</dbReference>
<evidence type="ECO:0000259" key="8">
    <source>
        <dbReference type="Pfam" id="PF02229"/>
    </source>
</evidence>
<reference evidence="9" key="1">
    <citation type="submission" date="2019-04" db="EMBL/GenBank/DDBJ databases">
        <title>Sequencing of skin fungus with MAO and IRED activity.</title>
        <authorList>
            <person name="Marsaioli A.J."/>
            <person name="Bonatto J.M.C."/>
            <person name="Reis Junior O."/>
        </authorList>
    </citation>
    <scope>NUCLEOTIDE SEQUENCE</scope>
    <source>
        <strain evidence="9">28M1</strain>
    </source>
</reference>
<evidence type="ECO:0000256" key="6">
    <source>
        <dbReference type="ARBA" id="ARBA00023242"/>
    </source>
</evidence>
<evidence type="ECO:0000313" key="9">
    <source>
        <dbReference type="EMBL" id="KAF3032963.1"/>
    </source>
</evidence>
<dbReference type="Pfam" id="PF02229">
    <property type="entry name" value="PC4"/>
    <property type="match status" value="1"/>
</dbReference>
<dbReference type="InterPro" id="IPR003173">
    <property type="entry name" value="PC4_C"/>
</dbReference>
<proteinExistence type="inferred from homology"/>
<evidence type="ECO:0000256" key="1">
    <source>
        <dbReference type="ARBA" id="ARBA00004123"/>
    </source>
</evidence>
<dbReference type="GO" id="GO:0003677">
    <property type="term" value="F:DNA binding"/>
    <property type="evidence" value="ECO:0007669"/>
    <property type="project" value="UniProtKB-KW"/>
</dbReference>
<dbReference type="Proteomes" id="UP000758155">
    <property type="component" value="Unassembled WGS sequence"/>
</dbReference>
<keyword evidence="6" id="KW-0539">Nucleus</keyword>
<organism evidence="9 10">
    <name type="scientific">Didymella heteroderae</name>
    <dbReference type="NCBI Taxonomy" id="1769908"/>
    <lineage>
        <taxon>Eukaryota</taxon>
        <taxon>Fungi</taxon>
        <taxon>Dikarya</taxon>
        <taxon>Ascomycota</taxon>
        <taxon>Pezizomycotina</taxon>
        <taxon>Dothideomycetes</taxon>
        <taxon>Pleosporomycetidae</taxon>
        <taxon>Pleosporales</taxon>
        <taxon>Pleosporineae</taxon>
        <taxon>Didymellaceae</taxon>
        <taxon>Didymella</taxon>
    </lineage>
</organism>
<dbReference type="PANTHER" id="PTHR13215">
    <property type="entry name" value="RNA POLYMERASE II TRANSCRIPTIONAL COACTIVATOR"/>
    <property type="match status" value="1"/>
</dbReference>
<accession>A0A9P4WI47</accession>
<dbReference type="InterPro" id="IPR045125">
    <property type="entry name" value="Sub1/Tcp4-like"/>
</dbReference>
<keyword evidence="3" id="KW-0805">Transcription regulation</keyword>
<name>A0A9P4WI47_9PLEO</name>
<dbReference type="GO" id="GO:0005634">
    <property type="term" value="C:nucleus"/>
    <property type="evidence" value="ECO:0007669"/>
    <property type="project" value="UniProtKB-SubCell"/>
</dbReference>
<feature type="domain" description="Transcriptional coactivator p15 (PC4) C-terminal" evidence="8">
    <location>
        <begin position="253"/>
        <end position="303"/>
    </location>
</feature>
<feature type="region of interest" description="Disordered" evidence="7">
    <location>
        <begin position="318"/>
        <end position="339"/>
    </location>
</feature>
<protein>
    <recommendedName>
        <fullName evidence="8">Transcriptional coactivator p15 (PC4) C-terminal domain-containing protein</fullName>
    </recommendedName>
</protein>
<evidence type="ECO:0000256" key="5">
    <source>
        <dbReference type="ARBA" id="ARBA00023163"/>
    </source>
</evidence>
<evidence type="ECO:0000313" key="10">
    <source>
        <dbReference type="Proteomes" id="UP000758155"/>
    </source>
</evidence>
<evidence type="ECO:0000256" key="2">
    <source>
        <dbReference type="ARBA" id="ARBA00009001"/>
    </source>
</evidence>
<dbReference type="AlphaFoldDB" id="A0A9P4WI47"/>
<evidence type="ECO:0000256" key="3">
    <source>
        <dbReference type="ARBA" id="ARBA00023015"/>
    </source>
</evidence>
<dbReference type="EMBL" id="SWKV01000089">
    <property type="protein sequence ID" value="KAF3032963.1"/>
    <property type="molecule type" value="Genomic_DNA"/>
</dbReference>
<evidence type="ECO:0000256" key="4">
    <source>
        <dbReference type="ARBA" id="ARBA00023125"/>
    </source>
</evidence>
<feature type="region of interest" description="Disordered" evidence="7">
    <location>
        <begin position="18"/>
        <end position="39"/>
    </location>
</feature>
<comment type="subcellular location">
    <subcellularLocation>
        <location evidence="1">Nucleus</location>
    </subcellularLocation>
</comment>
<keyword evidence="10" id="KW-1185">Reference proteome</keyword>
<dbReference type="SUPFAM" id="SSF54447">
    <property type="entry name" value="ssDNA-binding transcriptional regulator domain"/>
    <property type="match status" value="1"/>
</dbReference>
<dbReference type="GO" id="GO:0003713">
    <property type="term" value="F:transcription coactivator activity"/>
    <property type="evidence" value="ECO:0007669"/>
    <property type="project" value="InterPro"/>
</dbReference>
<sequence>MSHCVACNKPLVVEIETDDEDQYEMAGSSSGKAPAAEPETVPDDVQLNCGCHFHWECLLEAYHVTECPNCGKNIASVSASGEQQVLCNLNNEGGLQENLDLLPLLTEESYLKAYPEDRKCRAFLEFCREGDYKAIIGMLQDDEVEEDDEDEDEEMVDDDQQQKDVGIDRLLRYQDPIGEMQSGLHAAVQAQSREVAWLLLLLASNLDLMEFPPLVFQEAASMGIMRGLTEDKVDIRSLRDANDDEKNPFIALNSSGKRRVTVSDFKGMTSVSIREYYANDAGGMKPGKKGISLSLDQYNALLTAAPLLESILSQKSVQVARPEYDTDPTAAEPDEEEQQ</sequence>
<evidence type="ECO:0000256" key="7">
    <source>
        <dbReference type="SAM" id="MobiDB-lite"/>
    </source>
</evidence>
<keyword evidence="5" id="KW-0804">Transcription</keyword>
<keyword evidence="4" id="KW-0238">DNA-binding</keyword>